<dbReference type="Proteomes" id="UP000216943">
    <property type="component" value="Unassembled WGS sequence"/>
</dbReference>
<evidence type="ECO:0008006" key="5">
    <source>
        <dbReference type="Google" id="ProtNLM"/>
    </source>
</evidence>
<organism evidence="3 4">
    <name type="scientific">Mycoplasmopsis agassizii</name>
    <dbReference type="NCBI Taxonomy" id="33922"/>
    <lineage>
        <taxon>Bacteria</taxon>
        <taxon>Bacillati</taxon>
        <taxon>Mycoplasmatota</taxon>
        <taxon>Mycoplasmoidales</taxon>
        <taxon>Metamycoplasmataceae</taxon>
        <taxon>Mycoplasmopsis</taxon>
    </lineage>
</organism>
<keyword evidence="2" id="KW-0732">Signal</keyword>
<dbReference type="EMBL" id="NQNY01000019">
    <property type="protein sequence ID" value="PAK20924.1"/>
    <property type="molecule type" value="Genomic_DNA"/>
</dbReference>
<feature type="compositionally biased region" description="Basic and acidic residues" evidence="1">
    <location>
        <begin position="161"/>
        <end position="183"/>
    </location>
</feature>
<dbReference type="PROSITE" id="PS51257">
    <property type="entry name" value="PROKAR_LIPOPROTEIN"/>
    <property type="match status" value="1"/>
</dbReference>
<dbReference type="RefSeq" id="WP_095335187.1">
    <property type="nucleotide sequence ID" value="NZ_NQNY01000019.1"/>
</dbReference>
<sequence>MAFINKQKIIITLTAFSLISVPIIAIACSQKQQDEQDSWLVNIKKVIDGSSYFLKKSWRNKNKDQLEKVIKDHVDANGVSKLEMLVETKSDKTLLEILSKVKISDLTINKTLSEQQVGISFKVISITKPNLFEKITITLADVASEISDNSSVIPGLPKQGEPNKKIPKKDSDPSTKEIIHKPDPGLTTKQPDPDQRSKQTTPKVDKPSPNPNQKPDKDKPQTDIKPPQKPPKTLEEIAEENKWNAFSDQEKVDYLVANVFGKINFHKNNESINYEQIIAEFKKPENKNRFLQILKEISNEFKNLVEKYKDVTFEISEIGKNAVYPLWGYGLFKYKNVSRAGIANFINEVK</sequence>
<feature type="chain" id="PRO_5012131060" description="Variable surface lipoprotein" evidence="2">
    <location>
        <begin position="28"/>
        <end position="350"/>
    </location>
</feature>
<evidence type="ECO:0000256" key="1">
    <source>
        <dbReference type="SAM" id="MobiDB-lite"/>
    </source>
</evidence>
<dbReference type="OrthoDB" id="9930897at2"/>
<feature type="region of interest" description="Disordered" evidence="1">
    <location>
        <begin position="151"/>
        <end position="232"/>
    </location>
</feature>
<name>A0A269THL2_9BACT</name>
<evidence type="ECO:0000313" key="4">
    <source>
        <dbReference type="Proteomes" id="UP000216943"/>
    </source>
</evidence>
<comment type="caution">
    <text evidence="3">The sequence shown here is derived from an EMBL/GenBank/DDBJ whole genome shotgun (WGS) entry which is preliminary data.</text>
</comment>
<evidence type="ECO:0000313" key="3">
    <source>
        <dbReference type="EMBL" id="PAK20924.1"/>
    </source>
</evidence>
<feature type="signal peptide" evidence="2">
    <location>
        <begin position="1"/>
        <end position="27"/>
    </location>
</feature>
<evidence type="ECO:0000256" key="2">
    <source>
        <dbReference type="SAM" id="SignalP"/>
    </source>
</evidence>
<reference evidence="4" key="1">
    <citation type="submission" date="2017-08" db="EMBL/GenBank/DDBJ databases">
        <authorList>
            <person name="Alvarez-Ponce D."/>
            <person name="Weitzman C.L."/>
            <person name="Tillett R.L."/>
            <person name="Sandmeier F.C."/>
            <person name="Tracy C.R."/>
        </authorList>
    </citation>
    <scope>NUCLEOTIDE SEQUENCE [LARGE SCALE GENOMIC DNA]</scope>
    <source>
        <strain evidence="4">723</strain>
    </source>
</reference>
<dbReference type="AlphaFoldDB" id="A0A269THL2"/>
<protein>
    <recommendedName>
        <fullName evidence="5">Variable surface lipoprotein</fullName>
    </recommendedName>
</protein>
<accession>A0A269THL2</accession>
<proteinExistence type="predicted"/>
<gene>
    <name evidence="3" type="ORF">CJJ23_04700</name>
</gene>